<dbReference type="EMBL" id="KQ416137">
    <property type="protein sequence ID" value="KOF98466.1"/>
    <property type="molecule type" value="Genomic_DNA"/>
</dbReference>
<feature type="non-terminal residue" evidence="3">
    <location>
        <position position="1"/>
    </location>
</feature>
<dbReference type="InterPro" id="IPR013783">
    <property type="entry name" value="Ig-like_fold"/>
</dbReference>
<dbReference type="FunFam" id="2.60.40.10:FF:000056">
    <property type="entry name" value="twitchin isoform X4"/>
    <property type="match status" value="2"/>
</dbReference>
<dbReference type="CDD" id="cd00063">
    <property type="entry name" value="FN3"/>
    <property type="match status" value="3"/>
</dbReference>
<dbReference type="InterPro" id="IPR050964">
    <property type="entry name" value="Striated_Muscle_Regulatory"/>
</dbReference>
<organism evidence="3">
    <name type="scientific">Octopus bimaculoides</name>
    <name type="common">California two-spotted octopus</name>
    <dbReference type="NCBI Taxonomy" id="37653"/>
    <lineage>
        <taxon>Eukaryota</taxon>
        <taxon>Metazoa</taxon>
        <taxon>Spiralia</taxon>
        <taxon>Lophotrochozoa</taxon>
        <taxon>Mollusca</taxon>
        <taxon>Cephalopoda</taxon>
        <taxon>Coleoidea</taxon>
        <taxon>Octopodiformes</taxon>
        <taxon>Octopoda</taxon>
        <taxon>Incirrata</taxon>
        <taxon>Octopodidae</taxon>
        <taxon>Octopus</taxon>
    </lineage>
</organism>
<dbReference type="PANTHER" id="PTHR13817:SF73">
    <property type="entry name" value="FIBRONECTIN TYPE-III DOMAIN-CONTAINING PROTEIN"/>
    <property type="match status" value="1"/>
</dbReference>
<accession>A0A0L8IAE8</accession>
<evidence type="ECO:0000259" key="2">
    <source>
        <dbReference type="PROSITE" id="PS50853"/>
    </source>
</evidence>
<evidence type="ECO:0000256" key="1">
    <source>
        <dbReference type="ARBA" id="ARBA00022737"/>
    </source>
</evidence>
<dbReference type="PRINTS" id="PR00014">
    <property type="entry name" value="FNTYPEIII"/>
</dbReference>
<protein>
    <recommendedName>
        <fullName evidence="2">Fibronectin type-III domain-containing protein</fullName>
    </recommendedName>
</protein>
<keyword evidence="1" id="KW-0677">Repeat</keyword>
<dbReference type="SUPFAM" id="SSF49265">
    <property type="entry name" value="Fibronectin type III"/>
    <property type="match status" value="2"/>
</dbReference>
<dbReference type="Pfam" id="PF00041">
    <property type="entry name" value="fn3"/>
    <property type="match status" value="3"/>
</dbReference>
<proteinExistence type="predicted"/>
<dbReference type="STRING" id="37653.A0A0L8IAE8"/>
<feature type="domain" description="Fibronectin type-III" evidence="2">
    <location>
        <begin position="105"/>
        <end position="202"/>
    </location>
</feature>
<feature type="domain" description="Fibronectin type-III" evidence="2">
    <location>
        <begin position="204"/>
        <end position="286"/>
    </location>
</feature>
<name>A0A0L8IAE8_OCTBM</name>
<dbReference type="GO" id="GO:0031430">
    <property type="term" value="C:M band"/>
    <property type="evidence" value="ECO:0007669"/>
    <property type="project" value="TreeGrafter"/>
</dbReference>
<dbReference type="InterPro" id="IPR003961">
    <property type="entry name" value="FN3_dom"/>
</dbReference>
<gene>
    <name evidence="3" type="ORF">OCBIM_22025089mg</name>
</gene>
<dbReference type="SMART" id="SM00060">
    <property type="entry name" value="FN3"/>
    <property type="match status" value="3"/>
</dbReference>
<dbReference type="AlphaFoldDB" id="A0A0L8IAE8"/>
<feature type="non-terminal residue" evidence="3">
    <location>
        <position position="288"/>
    </location>
</feature>
<reference evidence="3" key="1">
    <citation type="submission" date="2015-07" db="EMBL/GenBank/DDBJ databases">
        <title>MeaNS - Measles Nucleotide Surveillance Program.</title>
        <authorList>
            <person name="Tran T."/>
            <person name="Druce J."/>
        </authorList>
    </citation>
    <scope>NUCLEOTIDE SEQUENCE</scope>
    <source>
        <strain evidence="3">UCB-OBI-ISO-001</strain>
        <tissue evidence="3">Gonad</tissue>
    </source>
</reference>
<dbReference type="GO" id="GO:0045214">
    <property type="term" value="P:sarcomere organization"/>
    <property type="evidence" value="ECO:0007669"/>
    <property type="project" value="TreeGrafter"/>
</dbReference>
<feature type="domain" description="Fibronectin type-III" evidence="2">
    <location>
        <begin position="1"/>
        <end position="98"/>
    </location>
</feature>
<sequence>PPSPPIYFRSTKVGADFTLLEWKPPLENGGAKITNYHILKRESEDDEPQKLKTISGHELSCEIKGLRQTITYYFSICAENKAGLSKLCHADHAVCPMKPLDKPTRPRGPIKVSDVQKTSMRVTWKSPEDDGGSPLTGYFLEKREANRQYWSKVEQVPATVTSAVVDNLRQGTEYEFQVSAFNKVGYSVPSRPKGPLDVIKVSYDYVDLEWKAPESDGGTPITKYIIEVKSASRLSWLKAEEVPPNITIARIMGLVEGTEYYFRVIAVNEEGESPPLETTESTTPTREI</sequence>
<dbReference type="InterPro" id="IPR036116">
    <property type="entry name" value="FN3_sf"/>
</dbReference>
<evidence type="ECO:0000313" key="3">
    <source>
        <dbReference type="EMBL" id="KOF98466.1"/>
    </source>
</evidence>
<dbReference type="Gene3D" id="2.60.40.10">
    <property type="entry name" value="Immunoglobulins"/>
    <property type="match status" value="3"/>
</dbReference>
<dbReference type="PROSITE" id="PS50853">
    <property type="entry name" value="FN3"/>
    <property type="match status" value="3"/>
</dbReference>
<dbReference type="PANTHER" id="PTHR13817">
    <property type="entry name" value="TITIN"/>
    <property type="match status" value="1"/>
</dbReference>